<dbReference type="PANTHER" id="PTHR43479">
    <property type="entry name" value="ACREF/ENVCD OPERON REPRESSOR-RELATED"/>
    <property type="match status" value="1"/>
</dbReference>
<accession>A0ABT1L8E1</accession>
<dbReference type="PROSITE" id="PS50977">
    <property type="entry name" value="HTH_TETR_2"/>
    <property type="match status" value="1"/>
</dbReference>
<dbReference type="RefSeq" id="WP_254739034.1">
    <property type="nucleotide sequence ID" value="NZ_JANCLU010000003.1"/>
</dbReference>
<dbReference type="InterPro" id="IPR050624">
    <property type="entry name" value="HTH-type_Tx_Regulator"/>
</dbReference>
<feature type="domain" description="HTH tetR-type" evidence="3">
    <location>
        <begin position="31"/>
        <end position="91"/>
    </location>
</feature>
<dbReference type="InterPro" id="IPR001647">
    <property type="entry name" value="HTH_TetR"/>
</dbReference>
<dbReference type="InterPro" id="IPR029069">
    <property type="entry name" value="HotDog_dom_sf"/>
</dbReference>
<organism evidence="4 5">
    <name type="scientific">Alsobacter ponti</name>
    <dbReference type="NCBI Taxonomy" id="2962936"/>
    <lineage>
        <taxon>Bacteria</taxon>
        <taxon>Pseudomonadati</taxon>
        <taxon>Pseudomonadota</taxon>
        <taxon>Alphaproteobacteria</taxon>
        <taxon>Hyphomicrobiales</taxon>
        <taxon>Alsobacteraceae</taxon>
        <taxon>Alsobacter</taxon>
    </lineage>
</organism>
<dbReference type="SUPFAM" id="SSF54637">
    <property type="entry name" value="Thioesterase/thiol ester dehydrase-isomerase"/>
    <property type="match status" value="1"/>
</dbReference>
<keyword evidence="5" id="KW-1185">Reference proteome</keyword>
<evidence type="ECO:0000313" key="4">
    <source>
        <dbReference type="EMBL" id="MCP8937754.1"/>
    </source>
</evidence>
<dbReference type="SUPFAM" id="SSF46689">
    <property type="entry name" value="Homeodomain-like"/>
    <property type="match status" value="1"/>
</dbReference>
<gene>
    <name evidence="4" type="ORF">NK718_04445</name>
</gene>
<dbReference type="PANTHER" id="PTHR43479:SF11">
    <property type="entry name" value="ACREF_ENVCD OPERON REPRESSOR-RELATED"/>
    <property type="match status" value="1"/>
</dbReference>
<evidence type="ECO:0000256" key="2">
    <source>
        <dbReference type="PROSITE-ProRule" id="PRU00335"/>
    </source>
</evidence>
<dbReference type="Gene3D" id="1.10.357.10">
    <property type="entry name" value="Tetracycline Repressor, domain 2"/>
    <property type="match status" value="1"/>
</dbReference>
<evidence type="ECO:0000256" key="1">
    <source>
        <dbReference type="ARBA" id="ARBA00023125"/>
    </source>
</evidence>
<dbReference type="Pfam" id="PF00440">
    <property type="entry name" value="TetR_N"/>
    <property type="match status" value="1"/>
</dbReference>
<dbReference type="PROSITE" id="PS01081">
    <property type="entry name" value="HTH_TETR_1"/>
    <property type="match status" value="1"/>
</dbReference>
<dbReference type="Proteomes" id="UP001205890">
    <property type="component" value="Unassembled WGS sequence"/>
</dbReference>
<reference evidence="4 5" key="1">
    <citation type="submission" date="2022-07" db="EMBL/GenBank/DDBJ databases">
        <authorList>
            <person name="Li W.-J."/>
            <person name="Deng Q.-Q."/>
        </authorList>
    </citation>
    <scope>NUCLEOTIDE SEQUENCE [LARGE SCALE GENOMIC DNA]</scope>
    <source>
        <strain evidence="4 5">SYSU M60028</strain>
    </source>
</reference>
<sequence length="348" mass="38300">MDTTDAQASMMRNVVANRKKLSRMSRAERQEDTRRKLLAAAAEAVGEFGYSGASVGKITAMAGVAQGTFYNYFESQEDLFNQLLPSMGNELIEFIRERVSPESESLKREELGFRAFFAFLESKPAFYRVLNDAEAFAPKAYRDHMANMARGYTRALEKAAQKGELRGFEPHELEVLVYILLSARNYLSYRFCFRSAKPARLPGWVVDVYMKFVTGGFHGGGLSPPRLRTAQARRSRNSSPEHVVLDQSQNSARLTTQLGQRNIEPTAWRAAIASLADAAVSTVVKGAGLDESTVAGISIDFQPVPPQSTLMAQAMLTVATGSTGYVSVSIFDITETILIAQAQVRIVG</sequence>
<comment type="caution">
    <text evidence="4">The sequence shown here is derived from an EMBL/GenBank/DDBJ whole genome shotgun (WGS) entry which is preliminary data.</text>
</comment>
<feature type="DNA-binding region" description="H-T-H motif" evidence="2">
    <location>
        <begin position="54"/>
        <end position="73"/>
    </location>
</feature>
<name>A0ABT1L8E1_9HYPH</name>
<evidence type="ECO:0000259" key="3">
    <source>
        <dbReference type="PROSITE" id="PS50977"/>
    </source>
</evidence>
<proteinExistence type="predicted"/>
<dbReference type="PRINTS" id="PR00455">
    <property type="entry name" value="HTHTETR"/>
</dbReference>
<evidence type="ECO:0000313" key="5">
    <source>
        <dbReference type="Proteomes" id="UP001205890"/>
    </source>
</evidence>
<dbReference type="EMBL" id="JANCLU010000003">
    <property type="protein sequence ID" value="MCP8937754.1"/>
    <property type="molecule type" value="Genomic_DNA"/>
</dbReference>
<protein>
    <submittedName>
        <fullName evidence="4">TetR/AcrR family transcriptional regulator</fullName>
    </submittedName>
</protein>
<dbReference type="InterPro" id="IPR009057">
    <property type="entry name" value="Homeodomain-like_sf"/>
</dbReference>
<keyword evidence="1 2" id="KW-0238">DNA-binding</keyword>
<dbReference type="InterPro" id="IPR023772">
    <property type="entry name" value="DNA-bd_HTH_TetR-type_CS"/>
</dbReference>